<evidence type="ECO:0000313" key="3">
    <source>
        <dbReference type="Proteomes" id="UP000578449"/>
    </source>
</evidence>
<feature type="compositionally biased region" description="Gly residues" evidence="1">
    <location>
        <begin position="195"/>
        <end position="227"/>
    </location>
</feature>
<feature type="compositionally biased region" description="Gly residues" evidence="1">
    <location>
        <begin position="241"/>
        <end position="254"/>
    </location>
</feature>
<dbReference type="RefSeq" id="WP_185055080.1">
    <property type="nucleotide sequence ID" value="NZ_BAABIX010000018.1"/>
</dbReference>
<proteinExistence type="predicted"/>
<feature type="compositionally biased region" description="Polar residues" evidence="1">
    <location>
        <begin position="317"/>
        <end position="335"/>
    </location>
</feature>
<feature type="compositionally biased region" description="Low complexity" evidence="1">
    <location>
        <begin position="261"/>
        <end position="295"/>
    </location>
</feature>
<reference evidence="2 3" key="1">
    <citation type="submission" date="2020-08" db="EMBL/GenBank/DDBJ databases">
        <title>Genomic Encyclopedia of Type Strains, Phase IV (KMG-IV): sequencing the most valuable type-strain genomes for metagenomic binning, comparative biology and taxonomic classification.</title>
        <authorList>
            <person name="Goeker M."/>
        </authorList>
    </citation>
    <scope>NUCLEOTIDE SEQUENCE [LARGE SCALE GENOMIC DNA]</scope>
    <source>
        <strain evidence="2 3">DSM 45615</strain>
    </source>
</reference>
<organism evidence="2 3">
    <name type="scientific">Thermocatellispora tengchongensis</name>
    <dbReference type="NCBI Taxonomy" id="1073253"/>
    <lineage>
        <taxon>Bacteria</taxon>
        <taxon>Bacillati</taxon>
        <taxon>Actinomycetota</taxon>
        <taxon>Actinomycetes</taxon>
        <taxon>Streptosporangiales</taxon>
        <taxon>Streptosporangiaceae</taxon>
        <taxon>Thermocatellispora</taxon>
    </lineage>
</organism>
<name>A0A840PQC2_9ACTN</name>
<feature type="region of interest" description="Disordered" evidence="1">
    <location>
        <begin position="398"/>
        <end position="434"/>
    </location>
</feature>
<dbReference type="Proteomes" id="UP000578449">
    <property type="component" value="Unassembled WGS sequence"/>
</dbReference>
<evidence type="ECO:0000313" key="2">
    <source>
        <dbReference type="EMBL" id="MBB5138195.1"/>
    </source>
</evidence>
<gene>
    <name evidence="2" type="ORF">HNP84_007948</name>
</gene>
<comment type="caution">
    <text evidence="2">The sequence shown here is derived from an EMBL/GenBank/DDBJ whole genome shotgun (WGS) entry which is preliminary data.</text>
</comment>
<sequence>MADNGYDRRLIKDGTQLWQDPGTYGGIGDVQNLLNSTDPERVARGGEAFTAASSLLGEVSTFLRAAGWTMDEHWRGEDARAAQQALRRLQATAAELSYRTGQVGSSLTFYGGEMLPWYRDHAVDYGTFEFDDELLGGALSFNDDKAREHLTNLNTRIAEAYNALPDMVERHLPNADPGGPGPDLTDTEISDIGADGLGGGGLGDLGGAGLGPSGLGTSGLGPSGLGPSGLDTDGLGPSGLDTGGLGTNGPGGLDTDGLDPGGLDPDGPGTGVDTPGLPGTTTPAGLTDPATTPGASGLTDPASGLTDPAAALDTGDPRSTSLAGYESPTLTAPNSTATGVGPTGLGTTGPTGTTLAPAGTWVTPAGAGGGALASGAGLAARTDAGRGLLGGVPFMPYAGGGPGEGAQDRERSTWLSEDESVWGADPDAAPPVIT</sequence>
<dbReference type="AlphaFoldDB" id="A0A840PQC2"/>
<accession>A0A840PQC2</accession>
<protein>
    <submittedName>
        <fullName evidence="2">Uncharacterized protein</fullName>
    </submittedName>
</protein>
<keyword evidence="3" id="KW-1185">Reference proteome</keyword>
<dbReference type="EMBL" id="JACHGN010000022">
    <property type="protein sequence ID" value="MBB5138195.1"/>
    <property type="molecule type" value="Genomic_DNA"/>
</dbReference>
<evidence type="ECO:0000256" key="1">
    <source>
        <dbReference type="SAM" id="MobiDB-lite"/>
    </source>
</evidence>
<feature type="region of interest" description="Disordered" evidence="1">
    <location>
        <begin position="169"/>
        <end position="354"/>
    </location>
</feature>